<keyword evidence="6" id="KW-1185">Reference proteome</keyword>
<dbReference type="Pfam" id="PF03358">
    <property type="entry name" value="FMN_red"/>
    <property type="match status" value="1"/>
</dbReference>
<proteinExistence type="predicted"/>
<keyword evidence="2" id="KW-0288">FMN</keyword>
<feature type="domain" description="NADPH-dependent FMN reductase-like" evidence="4">
    <location>
        <begin position="73"/>
        <end position="174"/>
    </location>
</feature>
<evidence type="ECO:0000256" key="2">
    <source>
        <dbReference type="ARBA" id="ARBA00022643"/>
    </source>
</evidence>
<organism evidence="5 6">
    <name type="scientific">Bifidobacterium favimelis</name>
    <dbReference type="NCBI Taxonomy" id="3122979"/>
    <lineage>
        <taxon>Bacteria</taxon>
        <taxon>Bacillati</taxon>
        <taxon>Actinomycetota</taxon>
        <taxon>Actinomycetes</taxon>
        <taxon>Bifidobacteriales</taxon>
        <taxon>Bifidobacteriaceae</taxon>
        <taxon>Bifidobacterium</taxon>
    </lineage>
</organism>
<evidence type="ECO:0000313" key="6">
    <source>
        <dbReference type="Proteomes" id="UP001373159"/>
    </source>
</evidence>
<feature type="region of interest" description="Disordered" evidence="3">
    <location>
        <begin position="38"/>
        <end position="65"/>
    </location>
</feature>
<evidence type="ECO:0000313" key="5">
    <source>
        <dbReference type="EMBL" id="MEK0305967.1"/>
    </source>
</evidence>
<protein>
    <submittedName>
        <fullName evidence="5">NAD(P)H-dependent oxidoreductase</fullName>
    </submittedName>
</protein>
<dbReference type="InterPro" id="IPR005025">
    <property type="entry name" value="FMN_Rdtase-like_dom"/>
</dbReference>
<dbReference type="Gene3D" id="3.40.50.360">
    <property type="match status" value="1"/>
</dbReference>
<sequence>MAKNLWKTLAAPAVALLLGLGLGALICYVALESSSASDQTRAKTQEGTAMQGRDKTGQAYAKPQHTGTATKKVFLNASQNVDGNTSSLAKELMGGQDYKQVDLAEYRIPQVGQGDGDFNRVWEQLKGADVIVIGTPVYWSNMSGYLKTFIDHVVVNDDLKGADLYLIVQGSDSDQTRAINATYGTLDRVAKRFGLNLVGIAQNRDQAQRLQTVMLGK</sequence>
<dbReference type="SUPFAM" id="SSF52218">
    <property type="entry name" value="Flavoproteins"/>
    <property type="match status" value="1"/>
</dbReference>
<evidence type="ECO:0000256" key="3">
    <source>
        <dbReference type="SAM" id="MobiDB-lite"/>
    </source>
</evidence>
<dbReference type="PANTHER" id="PTHR43278">
    <property type="entry name" value="NAD(P)H-DEPENDENT FMN-CONTAINING OXIDOREDUCTASE YWQN-RELATED"/>
    <property type="match status" value="1"/>
</dbReference>
<evidence type="ECO:0000256" key="1">
    <source>
        <dbReference type="ARBA" id="ARBA00022630"/>
    </source>
</evidence>
<gene>
    <name evidence="5" type="ORF">V8P97_00520</name>
</gene>
<name>A0ABU8ZL50_9BIFI</name>
<dbReference type="Proteomes" id="UP001373159">
    <property type="component" value="Unassembled WGS sequence"/>
</dbReference>
<accession>A0ABU8ZL50</accession>
<evidence type="ECO:0000259" key="4">
    <source>
        <dbReference type="Pfam" id="PF03358"/>
    </source>
</evidence>
<keyword evidence="1" id="KW-0285">Flavoprotein</keyword>
<dbReference type="InterPro" id="IPR051796">
    <property type="entry name" value="ISF_SsuE-like"/>
</dbReference>
<dbReference type="PANTHER" id="PTHR43278:SF4">
    <property type="entry name" value="NAD(P)H-DEPENDENT FMN-CONTAINING OXIDOREDUCTASE YWQN-RELATED"/>
    <property type="match status" value="1"/>
</dbReference>
<reference evidence="5 6" key="1">
    <citation type="submission" date="2024-02" db="EMBL/GenBank/DDBJ databases">
        <title>Bifidobacterium honeyensis sp. nov., isolated from the comb honey.</title>
        <authorList>
            <person name="Liu W."/>
            <person name="Li Y."/>
        </authorList>
    </citation>
    <scope>NUCLEOTIDE SEQUENCE [LARGE SCALE GENOMIC DNA]</scope>
    <source>
        <strain evidence="5 6">IMAU50988</strain>
    </source>
</reference>
<comment type="caution">
    <text evidence="5">The sequence shown here is derived from an EMBL/GenBank/DDBJ whole genome shotgun (WGS) entry which is preliminary data.</text>
</comment>
<dbReference type="RefSeq" id="WP_340468515.1">
    <property type="nucleotide sequence ID" value="NZ_JBANBB010000001.1"/>
</dbReference>
<dbReference type="InterPro" id="IPR029039">
    <property type="entry name" value="Flavoprotein-like_sf"/>
</dbReference>
<dbReference type="EMBL" id="JBANBB010000001">
    <property type="protein sequence ID" value="MEK0305967.1"/>
    <property type="molecule type" value="Genomic_DNA"/>
</dbReference>